<dbReference type="AlphaFoldDB" id="A0A0J9XE91"/>
<feature type="domain" description="UDENN" evidence="3">
    <location>
        <begin position="255"/>
        <end position="705"/>
    </location>
</feature>
<comment type="similarity">
    <text evidence="1">Belongs to the AVL9 family.</text>
</comment>
<feature type="compositionally biased region" description="Basic and acidic residues" evidence="2">
    <location>
        <begin position="776"/>
        <end position="789"/>
    </location>
</feature>
<evidence type="ECO:0000256" key="1">
    <source>
        <dbReference type="ARBA" id="ARBA00038178"/>
    </source>
</evidence>
<dbReference type="Pfam" id="PF09794">
    <property type="entry name" value="Avl9"/>
    <property type="match status" value="1"/>
</dbReference>
<feature type="compositionally biased region" description="Low complexity" evidence="2">
    <location>
        <begin position="796"/>
        <end position="807"/>
    </location>
</feature>
<dbReference type="PANTHER" id="PTHR31017:SF1">
    <property type="entry name" value="LATE SECRETORY PATHWAY PROTEIN AVL9 HOMOLOG"/>
    <property type="match status" value="1"/>
</dbReference>
<feature type="compositionally biased region" description="Polar residues" evidence="2">
    <location>
        <begin position="142"/>
        <end position="151"/>
    </location>
</feature>
<keyword evidence="5" id="KW-1185">Reference proteome</keyword>
<organism evidence="4 5">
    <name type="scientific">Geotrichum candidum</name>
    <name type="common">Oospora lactis</name>
    <name type="synonym">Dipodascus geotrichum</name>
    <dbReference type="NCBI Taxonomy" id="1173061"/>
    <lineage>
        <taxon>Eukaryota</taxon>
        <taxon>Fungi</taxon>
        <taxon>Dikarya</taxon>
        <taxon>Ascomycota</taxon>
        <taxon>Saccharomycotina</taxon>
        <taxon>Dipodascomycetes</taxon>
        <taxon>Dipodascales</taxon>
        <taxon>Dipodascaceae</taxon>
        <taxon>Geotrichum</taxon>
    </lineage>
</organism>
<accession>A0A0J9XE91</accession>
<gene>
    <name evidence="4" type="ORF">BN980_GECA12s02793g</name>
</gene>
<sequence length="823" mass="92079">MSDSIDIKQVKKKKSVLAMAANFEQTSAAASTSPPSTRTPTPSTRRNRPLTTSSPSPSPESSQSDEPEQPLPKQRAPVIIPKTYSDMKKAGETMPSPSSSTTTRHFKSLKLSRFNEFMEQKYDQPEAKPASADVFDEYPGSDTVNSDTTEPLQIPQIPAITTPSSPRSPSHFITRSVSSSSNTPVTNTESFDDVSSINEDSITTTYEAPTNLPSMHTHRPSSASHSSVSSRTPSFTLKPIIKEEPVPEEDENIIFAVCVVGFHHIRGPEVEFWRGVDGDQSKLWPNLPFQALPDGSHSHEENFCYFTMLYDQLNHTAPLSVPTRDKAGNIIEDVSDMENVTTLFGISCNRQIKSSELKSKPADVTRSTVQKSIIVIARKPIFGPIREKLAVITRAFFLQADFSDMSIIDNLYVNLRQLFSTKVDENDMYVGMSLRELIYRLRSKVLILLKALLLETKILFFANNTEVLCSSQFSLVSLIPALMDHLDSCGSPLLDKYEKTIKKPTSLRTSDRKSLLTFMGLPLQPFGEGGIFNPYVPLQQFNELKAPETKFFLVGSTNSLLLSPQNKIADIVVHMDHDTVEIANNSLNSALTLSSSDKKWMEFVVSSVVDTWDPEDPWRPKGLGFHGSEDFVRQQFEDYIMGLLSSVKYDEFLSRYSNNPSKNLLLREVEGNPVKLFHQSWVQEWRTTNNFRIFSKITDDEIFDIVEPRHMASTLGVNNNNILQRKVNELEAPAAAAATRVAKAWESFWWGGEQEMKESKHSEEDFQEEVVLDSNTSKKTDTNEDDGAKARSRAATVSSGKSVGTTSQHQHQGKGLFNSWWGS</sequence>
<name>A0A0J9XE91_GEOCN</name>
<feature type="region of interest" description="Disordered" evidence="2">
    <location>
        <begin position="24"/>
        <end position="105"/>
    </location>
</feature>
<reference evidence="4" key="1">
    <citation type="submission" date="2014-03" db="EMBL/GenBank/DDBJ databases">
        <authorList>
            <person name="Casaregola S."/>
        </authorList>
    </citation>
    <scope>NUCLEOTIDE SEQUENCE [LARGE SCALE GENOMIC DNA]</scope>
    <source>
        <strain evidence="4">CLIB 918</strain>
    </source>
</reference>
<dbReference type="GO" id="GO:0005737">
    <property type="term" value="C:cytoplasm"/>
    <property type="evidence" value="ECO:0007669"/>
    <property type="project" value="TreeGrafter"/>
</dbReference>
<evidence type="ECO:0000313" key="4">
    <source>
        <dbReference type="EMBL" id="CDO55813.1"/>
    </source>
</evidence>
<dbReference type="InterPro" id="IPR037516">
    <property type="entry name" value="Tripartite_DENN"/>
</dbReference>
<feature type="region of interest" description="Disordered" evidence="2">
    <location>
        <begin position="208"/>
        <end position="233"/>
    </location>
</feature>
<dbReference type="Gene3D" id="3.40.50.11500">
    <property type="match status" value="1"/>
</dbReference>
<dbReference type="Proteomes" id="UP000242525">
    <property type="component" value="Unassembled WGS sequence"/>
</dbReference>
<dbReference type="OrthoDB" id="26278at2759"/>
<dbReference type="PROSITE" id="PS50211">
    <property type="entry name" value="DENN"/>
    <property type="match status" value="1"/>
</dbReference>
<dbReference type="EMBL" id="CCBN010000012">
    <property type="protein sequence ID" value="CDO55813.1"/>
    <property type="molecule type" value="Genomic_DNA"/>
</dbReference>
<dbReference type="InterPro" id="IPR051731">
    <property type="entry name" value="DENND11/AVL9_GEFs"/>
</dbReference>
<feature type="compositionally biased region" description="Low complexity" evidence="2">
    <location>
        <begin position="174"/>
        <end position="189"/>
    </location>
</feature>
<proteinExistence type="inferred from homology"/>
<protein>
    <submittedName>
        <fullName evidence="4">Similar to Saccharomyces cerevisiae YLR114C AVL9 Conserved protein involved in exocytic transport from the Golgi</fullName>
    </submittedName>
</protein>
<dbReference type="InterPro" id="IPR043153">
    <property type="entry name" value="DENN_C"/>
</dbReference>
<dbReference type="PANTHER" id="PTHR31017">
    <property type="entry name" value="LATE SECRETORY PATHWAY PROTEIN AVL9-RELATED"/>
    <property type="match status" value="1"/>
</dbReference>
<evidence type="ECO:0000313" key="5">
    <source>
        <dbReference type="Proteomes" id="UP000242525"/>
    </source>
</evidence>
<dbReference type="InterPro" id="IPR018307">
    <property type="entry name" value="ABL9/DENND6_dom"/>
</dbReference>
<feature type="compositionally biased region" description="Low complexity" evidence="2">
    <location>
        <begin position="93"/>
        <end position="103"/>
    </location>
</feature>
<comment type="caution">
    <text evidence="4">The sequence shown here is derived from an EMBL/GenBank/DDBJ whole genome shotgun (WGS) entry which is preliminary data.</text>
</comment>
<feature type="region of interest" description="Disordered" evidence="2">
    <location>
        <begin position="121"/>
        <end position="193"/>
    </location>
</feature>
<feature type="region of interest" description="Disordered" evidence="2">
    <location>
        <begin position="756"/>
        <end position="823"/>
    </location>
</feature>
<evidence type="ECO:0000259" key="3">
    <source>
        <dbReference type="PROSITE" id="PS50211"/>
    </source>
</evidence>
<feature type="compositionally biased region" description="Polar residues" evidence="2">
    <location>
        <begin position="159"/>
        <end position="173"/>
    </location>
</feature>
<evidence type="ECO:0000256" key="2">
    <source>
        <dbReference type="SAM" id="MobiDB-lite"/>
    </source>
</evidence>
<feature type="compositionally biased region" description="Low complexity" evidence="2">
    <location>
        <begin position="24"/>
        <end position="62"/>
    </location>
</feature>
<feature type="compositionally biased region" description="Low complexity" evidence="2">
    <location>
        <begin position="220"/>
        <end position="233"/>
    </location>
</feature>